<dbReference type="InterPro" id="IPR000259">
    <property type="entry name" value="Adhesion_dom_fimbrial"/>
</dbReference>
<comment type="similarity">
    <text evidence="2">Belongs to the fimbrial protein family.</text>
</comment>
<evidence type="ECO:0000259" key="5">
    <source>
        <dbReference type="Pfam" id="PF00419"/>
    </source>
</evidence>
<evidence type="ECO:0000313" key="6">
    <source>
        <dbReference type="EMBL" id="VFS81957.1"/>
    </source>
</evidence>
<dbReference type="GO" id="GO:0009289">
    <property type="term" value="C:pilus"/>
    <property type="evidence" value="ECO:0007669"/>
    <property type="project" value="UniProtKB-SubCell"/>
</dbReference>
<keyword evidence="4" id="KW-0281">Fimbrium</keyword>
<organism evidence="6 7">
    <name type="scientific">Kluyvera cryocrescens</name>
    <name type="common">Kluyvera citrophila</name>
    <dbReference type="NCBI Taxonomy" id="580"/>
    <lineage>
        <taxon>Bacteria</taxon>
        <taxon>Pseudomonadati</taxon>
        <taxon>Pseudomonadota</taxon>
        <taxon>Gammaproteobacteria</taxon>
        <taxon>Enterobacterales</taxon>
        <taxon>Enterobacteriaceae</taxon>
        <taxon>Kluyvera</taxon>
    </lineage>
</organism>
<reference evidence="6 7" key="1">
    <citation type="submission" date="2019-03" db="EMBL/GenBank/DDBJ databases">
        <authorList>
            <consortium name="Pathogen Informatics"/>
        </authorList>
    </citation>
    <scope>NUCLEOTIDE SEQUENCE [LARGE SCALE GENOMIC DNA]</scope>
    <source>
        <strain evidence="6 7">NCTC12993</strain>
    </source>
</reference>
<proteinExistence type="inferred from homology"/>
<dbReference type="EMBL" id="CAADJD010000025">
    <property type="protein sequence ID" value="VFS81957.1"/>
    <property type="molecule type" value="Genomic_DNA"/>
</dbReference>
<protein>
    <submittedName>
        <fullName evidence="6">Putative fimbrial-like adhesin protein</fullName>
    </submittedName>
</protein>
<sequence length="391" mass="42049">MQRRNAVSWLNRMGLIRRMLMAVLGVGLFVFHLAGAQAKVNDCYMSNSYLNKYEAGKTLNMGDVTGMFDSITGAPASDVLLGMKTIDLFDNDDDLECSDSSGDNSVTVFGMSNVPASGIAGTDSSGRTLYLVNQNMPGIAYSMEIICQGGDEPGECQGHSGDTIPIVAGSTVTWINQDGHPWDNMKAIGSKKSGMNFKLNVYFWQLPSWQPFPFDGDYVGSRYGLFSMRFGSYTKHSIPYYFDVHLVPITPTCDTHISVEGNPSAVINLGDGITPQQLSGDSTDKVPFTLVVDNCSATLNNVYVKMTSTTVDSNNATLLGQQSGSAAGVGVKITDTQDNPLSPDGASVLTFPYTGTVNHREMPMQAQLVSDGTPVQPGDFEASATFNISYD</sequence>
<keyword evidence="7" id="KW-1185">Reference proteome</keyword>
<evidence type="ECO:0000313" key="7">
    <source>
        <dbReference type="Proteomes" id="UP000401081"/>
    </source>
</evidence>
<dbReference type="SUPFAM" id="SSF49401">
    <property type="entry name" value="Bacterial adhesins"/>
    <property type="match status" value="1"/>
</dbReference>
<dbReference type="AlphaFoldDB" id="A0A485C733"/>
<dbReference type="GO" id="GO:0043709">
    <property type="term" value="P:cell adhesion involved in single-species biofilm formation"/>
    <property type="evidence" value="ECO:0007669"/>
    <property type="project" value="TreeGrafter"/>
</dbReference>
<feature type="domain" description="Fimbrial-type adhesion" evidence="5">
    <location>
        <begin position="266"/>
        <end position="391"/>
    </location>
</feature>
<name>A0A485C733_KLUCR</name>
<dbReference type="Gene3D" id="2.60.40.1090">
    <property type="entry name" value="Fimbrial-type adhesion domain"/>
    <property type="match status" value="1"/>
</dbReference>
<dbReference type="Proteomes" id="UP000401081">
    <property type="component" value="Unassembled WGS sequence"/>
</dbReference>
<dbReference type="Pfam" id="PF00419">
    <property type="entry name" value="Fimbrial"/>
    <property type="match status" value="1"/>
</dbReference>
<evidence type="ECO:0000256" key="1">
    <source>
        <dbReference type="ARBA" id="ARBA00004561"/>
    </source>
</evidence>
<keyword evidence="3" id="KW-0732">Signal</keyword>
<accession>A0A485C733</accession>
<gene>
    <name evidence="6" type="ORF">NCTC12993_06125</name>
</gene>
<dbReference type="InterPro" id="IPR050263">
    <property type="entry name" value="Bact_Fimbrial_Adh_Pro"/>
</dbReference>
<dbReference type="PANTHER" id="PTHR33420:SF12">
    <property type="entry name" value="FIMBRIN-LIKE PROTEIN FIMI-RELATED"/>
    <property type="match status" value="1"/>
</dbReference>
<dbReference type="InterPro" id="IPR008966">
    <property type="entry name" value="Adhesion_dom_sf"/>
</dbReference>
<dbReference type="InterPro" id="IPR036937">
    <property type="entry name" value="Adhesion_dom_fimbrial_sf"/>
</dbReference>
<evidence type="ECO:0000256" key="4">
    <source>
        <dbReference type="ARBA" id="ARBA00023263"/>
    </source>
</evidence>
<comment type="subcellular location">
    <subcellularLocation>
        <location evidence="1">Fimbrium</location>
    </subcellularLocation>
</comment>
<evidence type="ECO:0000256" key="2">
    <source>
        <dbReference type="ARBA" id="ARBA00006671"/>
    </source>
</evidence>
<dbReference type="PANTHER" id="PTHR33420">
    <property type="entry name" value="FIMBRIAL SUBUNIT ELFA-RELATED"/>
    <property type="match status" value="1"/>
</dbReference>
<evidence type="ECO:0000256" key="3">
    <source>
        <dbReference type="ARBA" id="ARBA00022729"/>
    </source>
</evidence>